<feature type="transmembrane region" description="Helical" evidence="5">
    <location>
        <begin position="127"/>
        <end position="145"/>
    </location>
</feature>
<protein>
    <submittedName>
        <fullName evidence="7">EamA family transporter</fullName>
    </submittedName>
</protein>
<keyword evidence="8" id="KW-1185">Reference proteome</keyword>
<keyword evidence="4 5" id="KW-0472">Membrane</keyword>
<accession>A0A844BBP9</accession>
<name>A0A844BBP9_9BURK</name>
<dbReference type="SUPFAM" id="SSF103481">
    <property type="entry name" value="Multidrug resistance efflux transporter EmrE"/>
    <property type="match status" value="2"/>
</dbReference>
<feature type="transmembrane region" description="Helical" evidence="5">
    <location>
        <begin position="234"/>
        <end position="254"/>
    </location>
</feature>
<evidence type="ECO:0000256" key="3">
    <source>
        <dbReference type="ARBA" id="ARBA00022989"/>
    </source>
</evidence>
<dbReference type="PANTHER" id="PTHR22911">
    <property type="entry name" value="ACYL-MALONYL CONDENSING ENZYME-RELATED"/>
    <property type="match status" value="1"/>
</dbReference>
<feature type="transmembrane region" description="Helical" evidence="5">
    <location>
        <begin position="177"/>
        <end position="195"/>
    </location>
</feature>
<keyword evidence="3 5" id="KW-1133">Transmembrane helix</keyword>
<gene>
    <name evidence="7" type="ORF">GHT07_16390</name>
</gene>
<evidence type="ECO:0000256" key="5">
    <source>
        <dbReference type="SAM" id="Phobius"/>
    </source>
</evidence>
<dbReference type="EMBL" id="WJBU01000016">
    <property type="protein sequence ID" value="MRD48867.1"/>
    <property type="molecule type" value="Genomic_DNA"/>
</dbReference>
<evidence type="ECO:0000313" key="7">
    <source>
        <dbReference type="EMBL" id="MRD48867.1"/>
    </source>
</evidence>
<comment type="subcellular location">
    <subcellularLocation>
        <location evidence="1">Membrane</location>
        <topology evidence="1">Multi-pass membrane protein</topology>
    </subcellularLocation>
</comment>
<dbReference type="RefSeq" id="WP_153586180.1">
    <property type="nucleotide sequence ID" value="NZ_WJBU01000016.1"/>
</dbReference>
<feature type="transmembrane region" description="Helical" evidence="5">
    <location>
        <begin position="266"/>
        <end position="284"/>
    </location>
</feature>
<comment type="caution">
    <text evidence="7">The sequence shown here is derived from an EMBL/GenBank/DDBJ whole genome shotgun (WGS) entry which is preliminary data.</text>
</comment>
<evidence type="ECO:0000313" key="8">
    <source>
        <dbReference type="Proteomes" id="UP000487350"/>
    </source>
</evidence>
<dbReference type="AlphaFoldDB" id="A0A844BBP9"/>
<feature type="transmembrane region" description="Helical" evidence="5">
    <location>
        <begin position="103"/>
        <end position="121"/>
    </location>
</feature>
<feature type="transmembrane region" description="Helical" evidence="5">
    <location>
        <begin position="207"/>
        <end position="228"/>
    </location>
</feature>
<feature type="transmembrane region" description="Helical" evidence="5">
    <location>
        <begin position="290"/>
        <end position="307"/>
    </location>
</feature>
<feature type="transmembrane region" description="Helical" evidence="5">
    <location>
        <begin position="152"/>
        <end position="171"/>
    </location>
</feature>
<feature type="domain" description="EamA" evidence="6">
    <location>
        <begin position="179"/>
        <end position="306"/>
    </location>
</feature>
<organism evidence="7 8">
    <name type="scientific">Caenimonas koreensis DSM 17982</name>
    <dbReference type="NCBI Taxonomy" id="1121255"/>
    <lineage>
        <taxon>Bacteria</taxon>
        <taxon>Pseudomonadati</taxon>
        <taxon>Pseudomonadota</taxon>
        <taxon>Betaproteobacteria</taxon>
        <taxon>Burkholderiales</taxon>
        <taxon>Comamonadaceae</taxon>
        <taxon>Caenimonas</taxon>
    </lineage>
</organism>
<reference evidence="7 8" key="1">
    <citation type="submission" date="2019-11" db="EMBL/GenBank/DDBJ databases">
        <title>Caenimonas koreensis gen. nov., sp. nov., isolated from activated sludge.</title>
        <authorList>
            <person name="Seung H.R."/>
        </authorList>
    </citation>
    <scope>NUCLEOTIDE SEQUENCE [LARGE SCALE GENOMIC DNA]</scope>
    <source>
        <strain evidence="7 8">EMB320</strain>
    </source>
</reference>
<proteinExistence type="predicted"/>
<evidence type="ECO:0000256" key="2">
    <source>
        <dbReference type="ARBA" id="ARBA00022692"/>
    </source>
</evidence>
<evidence type="ECO:0000256" key="1">
    <source>
        <dbReference type="ARBA" id="ARBA00004141"/>
    </source>
</evidence>
<dbReference type="InterPro" id="IPR000620">
    <property type="entry name" value="EamA_dom"/>
</dbReference>
<feature type="transmembrane region" description="Helical" evidence="5">
    <location>
        <begin position="34"/>
        <end position="52"/>
    </location>
</feature>
<feature type="domain" description="EamA" evidence="6">
    <location>
        <begin position="36"/>
        <end position="167"/>
    </location>
</feature>
<sequence length="316" mass="34713">METSSEDSARRAKRALLVRHASVVRRRASRLPPVVRGLMWSAAAGLLFSILNTVMRKLAMELSAFETQFLRYVASLVVMLPLVAHAGMSSYMPKNVIGQFTRGGVHTIGLVLWFWALPYIGLADTTAIAFTGPIFIMIGASWFFGEKMRWDRWVAALFGIAGVAIVVAPKLGGEGGIYNLVMLASVPVFAASFLITKALTRHERTTVIVVWQSITISIFSLPLALLAWQWPTAWQWIAFLFCGLIGAAGHYCLTQSFGVADISATQSVKFLDLVWASIMGFLVFSDIPSQSTIIGGIVISASTIWIARREARSRIR</sequence>
<keyword evidence="2 5" id="KW-0812">Transmembrane</keyword>
<dbReference type="Proteomes" id="UP000487350">
    <property type="component" value="Unassembled WGS sequence"/>
</dbReference>
<dbReference type="Pfam" id="PF00892">
    <property type="entry name" value="EamA"/>
    <property type="match status" value="2"/>
</dbReference>
<dbReference type="OrthoDB" id="8584557at2"/>
<evidence type="ECO:0000259" key="6">
    <source>
        <dbReference type="Pfam" id="PF00892"/>
    </source>
</evidence>
<dbReference type="InterPro" id="IPR037185">
    <property type="entry name" value="EmrE-like"/>
</dbReference>
<feature type="transmembrane region" description="Helical" evidence="5">
    <location>
        <begin position="72"/>
        <end position="91"/>
    </location>
</feature>
<evidence type="ECO:0000256" key="4">
    <source>
        <dbReference type="ARBA" id="ARBA00023136"/>
    </source>
</evidence>
<dbReference type="GO" id="GO:0016020">
    <property type="term" value="C:membrane"/>
    <property type="evidence" value="ECO:0007669"/>
    <property type="project" value="UniProtKB-SubCell"/>
</dbReference>
<dbReference type="PANTHER" id="PTHR22911:SF6">
    <property type="entry name" value="SOLUTE CARRIER FAMILY 35 MEMBER G1"/>
    <property type="match status" value="1"/>
</dbReference>